<dbReference type="Gene3D" id="1.10.1040.10">
    <property type="entry name" value="N-(1-d-carboxylethyl)-l-norvaline Dehydrogenase, domain 2"/>
    <property type="match status" value="1"/>
</dbReference>
<protein>
    <submittedName>
        <fullName evidence="5">6-phosphogluconate dehydrogenase-like protein</fullName>
    </submittedName>
</protein>
<feature type="domain" description="6-phosphogluconate dehydrogenase NADP-binding" evidence="4">
    <location>
        <begin position="8"/>
        <end position="158"/>
    </location>
</feature>
<dbReference type="InterPro" id="IPR051265">
    <property type="entry name" value="HIBADH-related_NP60_sf"/>
</dbReference>
<dbReference type="OrthoDB" id="435038at2759"/>
<dbReference type="PANTHER" id="PTHR43580">
    <property type="entry name" value="OXIDOREDUCTASE GLYR1-RELATED"/>
    <property type="match status" value="1"/>
</dbReference>
<dbReference type="InterPro" id="IPR008927">
    <property type="entry name" value="6-PGluconate_DH-like_C_sf"/>
</dbReference>
<dbReference type="InterPro" id="IPR036291">
    <property type="entry name" value="NAD(P)-bd_dom_sf"/>
</dbReference>
<keyword evidence="2" id="KW-0560">Oxidoreductase</keyword>
<proteinExistence type="inferred from homology"/>
<dbReference type="SUPFAM" id="SSF51735">
    <property type="entry name" value="NAD(P)-binding Rossmann-fold domains"/>
    <property type="match status" value="1"/>
</dbReference>
<reference evidence="5" key="1">
    <citation type="journal article" date="2020" name="Stud. Mycol.">
        <title>101 Dothideomycetes genomes: a test case for predicting lifestyles and emergence of pathogens.</title>
        <authorList>
            <person name="Haridas S."/>
            <person name="Albert R."/>
            <person name="Binder M."/>
            <person name="Bloem J."/>
            <person name="Labutti K."/>
            <person name="Salamov A."/>
            <person name="Andreopoulos B."/>
            <person name="Baker S."/>
            <person name="Barry K."/>
            <person name="Bills G."/>
            <person name="Bluhm B."/>
            <person name="Cannon C."/>
            <person name="Castanera R."/>
            <person name="Culley D."/>
            <person name="Daum C."/>
            <person name="Ezra D."/>
            <person name="Gonzalez J."/>
            <person name="Henrissat B."/>
            <person name="Kuo A."/>
            <person name="Liang C."/>
            <person name="Lipzen A."/>
            <person name="Lutzoni F."/>
            <person name="Magnuson J."/>
            <person name="Mondo S."/>
            <person name="Nolan M."/>
            <person name="Ohm R."/>
            <person name="Pangilinan J."/>
            <person name="Park H.-J."/>
            <person name="Ramirez L."/>
            <person name="Alfaro M."/>
            <person name="Sun H."/>
            <person name="Tritt A."/>
            <person name="Yoshinaga Y."/>
            <person name="Zwiers L.-H."/>
            <person name="Turgeon B."/>
            <person name="Goodwin S."/>
            <person name="Spatafora J."/>
            <person name="Crous P."/>
            <person name="Grigoriev I."/>
        </authorList>
    </citation>
    <scope>NUCLEOTIDE SEQUENCE</scope>
    <source>
        <strain evidence="5">CBS 125425</strain>
    </source>
</reference>
<dbReference type="PIRSF" id="PIRSF000103">
    <property type="entry name" value="HIBADH"/>
    <property type="match status" value="1"/>
</dbReference>
<evidence type="ECO:0000313" key="6">
    <source>
        <dbReference type="Proteomes" id="UP000799444"/>
    </source>
</evidence>
<dbReference type="Pfam" id="PF03446">
    <property type="entry name" value="NAD_binding_2"/>
    <property type="match status" value="1"/>
</dbReference>
<organism evidence="5 6">
    <name type="scientific">Polyplosphaeria fusca</name>
    <dbReference type="NCBI Taxonomy" id="682080"/>
    <lineage>
        <taxon>Eukaryota</taxon>
        <taxon>Fungi</taxon>
        <taxon>Dikarya</taxon>
        <taxon>Ascomycota</taxon>
        <taxon>Pezizomycotina</taxon>
        <taxon>Dothideomycetes</taxon>
        <taxon>Pleosporomycetidae</taxon>
        <taxon>Pleosporales</taxon>
        <taxon>Tetraplosphaeriaceae</taxon>
        <taxon>Polyplosphaeria</taxon>
    </lineage>
</organism>
<feature type="active site" evidence="3">
    <location>
        <position position="180"/>
    </location>
</feature>
<gene>
    <name evidence="5" type="ORF">EJ04DRAFT_506484</name>
</gene>
<dbReference type="GO" id="GO:0016491">
    <property type="term" value="F:oxidoreductase activity"/>
    <property type="evidence" value="ECO:0007669"/>
    <property type="project" value="UniProtKB-KW"/>
</dbReference>
<dbReference type="EMBL" id="ML996369">
    <property type="protein sequence ID" value="KAF2726951.1"/>
    <property type="molecule type" value="Genomic_DNA"/>
</dbReference>
<accession>A0A9P4QL92</accession>
<comment type="caution">
    <text evidence="5">The sequence shown here is derived from an EMBL/GenBank/DDBJ whole genome shotgun (WGS) entry which is preliminary data.</text>
</comment>
<dbReference type="PANTHER" id="PTHR43580:SF3">
    <property type="entry name" value="6-PHOSPHOGLUCONATE DEHYDROGENASE FAMILY PROTEIN (AFU_ORTHOLOGUE AFUA_2G11600)"/>
    <property type="match status" value="1"/>
</dbReference>
<dbReference type="GO" id="GO:0050661">
    <property type="term" value="F:NADP binding"/>
    <property type="evidence" value="ECO:0007669"/>
    <property type="project" value="InterPro"/>
</dbReference>
<evidence type="ECO:0000256" key="1">
    <source>
        <dbReference type="ARBA" id="ARBA00007598"/>
    </source>
</evidence>
<dbReference type="Proteomes" id="UP000799444">
    <property type="component" value="Unassembled WGS sequence"/>
</dbReference>
<evidence type="ECO:0000256" key="2">
    <source>
        <dbReference type="ARBA" id="ARBA00023002"/>
    </source>
</evidence>
<evidence type="ECO:0000256" key="3">
    <source>
        <dbReference type="PIRSR" id="PIRSR000103-1"/>
    </source>
</evidence>
<keyword evidence="6" id="KW-1185">Reference proteome</keyword>
<dbReference type="InterPro" id="IPR013328">
    <property type="entry name" value="6PGD_dom2"/>
</dbReference>
<evidence type="ECO:0000259" key="4">
    <source>
        <dbReference type="Pfam" id="PF03446"/>
    </source>
</evidence>
<sequence length="306" mass="32444">MAAQALRFAFLGIGPMGEGMSENLIAKGNLQTPLILWNRTKERAIELSKRVGNSIVADSLKDTVPRADVLWMCFQDEAAVVEIMDELLTTNVAGKLFVDSSTISPSATNELASRVINAGAEFVAVPVFGDPSMAKIGALTLIPAGNPESVSRILPYLGGVVGRAVVDLSGEKPGQASLLKFIGNVLIMTSIEVAAEMNVFAEKTDLGAHNILKLFEALMPGSPHVVHTKQMISGDYHKHKPGVPVAHAIGLTSKVQELAHSKGVSLKAYEVAVNHLKDVEAHVGSSGGIFSIYGVVRKEGGLPFEN</sequence>
<dbReference type="Gene3D" id="3.40.50.720">
    <property type="entry name" value="NAD(P)-binding Rossmann-like Domain"/>
    <property type="match status" value="1"/>
</dbReference>
<dbReference type="AlphaFoldDB" id="A0A9P4QL92"/>
<comment type="similarity">
    <text evidence="1">Belongs to the HIBADH-related family. NP60 subfamily.</text>
</comment>
<dbReference type="SUPFAM" id="SSF48179">
    <property type="entry name" value="6-phosphogluconate dehydrogenase C-terminal domain-like"/>
    <property type="match status" value="1"/>
</dbReference>
<dbReference type="InterPro" id="IPR015815">
    <property type="entry name" value="HIBADH-related"/>
</dbReference>
<dbReference type="InterPro" id="IPR006115">
    <property type="entry name" value="6PGDH_NADP-bd"/>
</dbReference>
<name>A0A9P4QL92_9PLEO</name>
<evidence type="ECO:0000313" key="5">
    <source>
        <dbReference type="EMBL" id="KAF2726951.1"/>
    </source>
</evidence>